<evidence type="ECO:0000256" key="1">
    <source>
        <dbReference type="ARBA" id="ARBA00010643"/>
    </source>
</evidence>
<proteinExistence type="inferred from homology"/>
<evidence type="ECO:0000256" key="7">
    <source>
        <dbReference type="PIRSR" id="PIRSR000216-1"/>
    </source>
</evidence>
<dbReference type="CDD" id="cd03064">
    <property type="entry name" value="TRX_Fd_NuoE"/>
    <property type="match status" value="1"/>
</dbReference>
<feature type="binding site" evidence="7">
    <location>
        <position position="98"/>
    </location>
    <ligand>
        <name>[2Fe-2S] cluster</name>
        <dbReference type="ChEBI" id="CHEBI:190135"/>
    </ligand>
</feature>
<evidence type="ECO:0000256" key="5">
    <source>
        <dbReference type="ARBA" id="ARBA00023014"/>
    </source>
</evidence>
<dbReference type="EMBL" id="OJIN01000012">
    <property type="protein sequence ID" value="SPD71885.1"/>
    <property type="molecule type" value="Genomic_DNA"/>
</dbReference>
<dbReference type="SUPFAM" id="SSF52833">
    <property type="entry name" value="Thioredoxin-like"/>
    <property type="match status" value="1"/>
</dbReference>
<organism evidence="8">
    <name type="scientific">uncultured Desulfobacterium sp</name>
    <dbReference type="NCBI Taxonomy" id="201089"/>
    <lineage>
        <taxon>Bacteria</taxon>
        <taxon>Pseudomonadati</taxon>
        <taxon>Thermodesulfobacteriota</taxon>
        <taxon>Desulfobacteria</taxon>
        <taxon>Desulfobacterales</taxon>
        <taxon>Desulfobacteriaceae</taxon>
        <taxon>Desulfobacterium</taxon>
        <taxon>environmental samples</taxon>
    </lineage>
</organism>
<protein>
    <submittedName>
        <fullName evidence="8">Putative NADH:ubiquinone oxidoreductase 24 kD subunit, NuoE</fullName>
    </submittedName>
</protein>
<dbReference type="InterPro" id="IPR036249">
    <property type="entry name" value="Thioredoxin-like_sf"/>
</dbReference>
<dbReference type="InterPro" id="IPR041921">
    <property type="entry name" value="NuoE_N"/>
</dbReference>
<dbReference type="GO" id="GO:0016491">
    <property type="term" value="F:oxidoreductase activity"/>
    <property type="evidence" value="ECO:0007669"/>
    <property type="project" value="InterPro"/>
</dbReference>
<feature type="binding site" evidence="7">
    <location>
        <position position="134"/>
    </location>
    <ligand>
        <name>[2Fe-2S] cluster</name>
        <dbReference type="ChEBI" id="CHEBI:190135"/>
    </ligand>
</feature>
<sequence length="166" mass="19042">MFRHNATDSKERILYVKKQTTDIDSIMEKYPGEPQYLISLLQDVQAQYSYISEENIRFICDHVGVPVTKAWSVLTFYRSFNIEPRGEHLVRVCCGTACHLKGAERIAEDLERHLCVQREHTTEDMHFTLETINCPGACAVAPVVMVDDDYLGATNQADVRNYLKKL</sequence>
<dbReference type="GO" id="GO:0046872">
    <property type="term" value="F:metal ion binding"/>
    <property type="evidence" value="ECO:0007669"/>
    <property type="project" value="UniProtKB-KW"/>
</dbReference>
<evidence type="ECO:0000256" key="4">
    <source>
        <dbReference type="ARBA" id="ARBA00023004"/>
    </source>
</evidence>
<comment type="cofactor">
    <cofactor evidence="7">
        <name>[2Fe-2S] cluster</name>
        <dbReference type="ChEBI" id="CHEBI:190135"/>
    </cofactor>
    <text evidence="7">Binds 1 [2Fe-2S] cluster.</text>
</comment>
<dbReference type="GO" id="GO:0051537">
    <property type="term" value="F:2 iron, 2 sulfur cluster binding"/>
    <property type="evidence" value="ECO:0007669"/>
    <property type="project" value="UniProtKB-KW"/>
</dbReference>
<dbReference type="InterPro" id="IPR028431">
    <property type="entry name" value="NADP_DH_HndA-like"/>
</dbReference>
<dbReference type="PIRSF" id="PIRSF000216">
    <property type="entry name" value="NADH_DH_24kDa"/>
    <property type="match status" value="1"/>
</dbReference>
<dbReference type="InterPro" id="IPR002023">
    <property type="entry name" value="NuoE-like"/>
</dbReference>
<dbReference type="InterPro" id="IPR042128">
    <property type="entry name" value="NuoE_dom"/>
</dbReference>
<keyword evidence="3 7" id="KW-0479">Metal-binding</keyword>
<evidence type="ECO:0000256" key="3">
    <source>
        <dbReference type="ARBA" id="ARBA00022723"/>
    </source>
</evidence>
<feature type="binding site" evidence="7">
    <location>
        <position position="138"/>
    </location>
    <ligand>
        <name>[2Fe-2S] cluster</name>
        <dbReference type="ChEBI" id="CHEBI:190135"/>
    </ligand>
</feature>
<keyword evidence="4 7" id="KW-0408">Iron</keyword>
<keyword evidence="2 7" id="KW-0001">2Fe-2S</keyword>
<dbReference type="AlphaFoldDB" id="A0A445MQZ6"/>
<name>A0A445MQZ6_9BACT</name>
<dbReference type="PANTHER" id="PTHR43342">
    <property type="entry name" value="NADH-QUINONE OXIDOREDUCTASE, E SUBUNIT"/>
    <property type="match status" value="1"/>
</dbReference>
<dbReference type="Gene3D" id="1.10.10.1590">
    <property type="entry name" value="NADH-quinone oxidoreductase subunit E"/>
    <property type="match status" value="1"/>
</dbReference>
<dbReference type="PANTHER" id="PTHR43342:SF1">
    <property type="entry name" value="BIFURCATING [FEFE] HYDROGENASE GAMMA SUBUNIT"/>
    <property type="match status" value="1"/>
</dbReference>
<keyword evidence="5 7" id="KW-0411">Iron-sulfur</keyword>
<comment type="similarity">
    <text evidence="1">Belongs to the complex I 24 kDa subunit family.</text>
</comment>
<dbReference type="Pfam" id="PF01257">
    <property type="entry name" value="2Fe-2S_thioredx"/>
    <property type="match status" value="1"/>
</dbReference>
<comment type="cofactor">
    <cofactor evidence="6">
        <name>[2Fe-2S] cluster</name>
        <dbReference type="ChEBI" id="CHEBI:190135"/>
    </cofactor>
</comment>
<accession>A0A445MQZ6</accession>
<evidence type="ECO:0000256" key="6">
    <source>
        <dbReference type="ARBA" id="ARBA00034078"/>
    </source>
</evidence>
<evidence type="ECO:0000313" key="8">
    <source>
        <dbReference type="EMBL" id="SPD71885.1"/>
    </source>
</evidence>
<dbReference type="Gene3D" id="3.40.30.10">
    <property type="entry name" value="Glutaredoxin"/>
    <property type="match status" value="1"/>
</dbReference>
<feature type="binding site" evidence="7">
    <location>
        <position position="93"/>
    </location>
    <ligand>
        <name>[2Fe-2S] cluster</name>
        <dbReference type="ChEBI" id="CHEBI:190135"/>
    </ligand>
</feature>
<gene>
    <name evidence="8" type="ORF">PITCH_A1090012</name>
</gene>
<evidence type="ECO:0000256" key="2">
    <source>
        <dbReference type="ARBA" id="ARBA00022714"/>
    </source>
</evidence>
<keyword evidence="8" id="KW-0830">Ubiquinone</keyword>
<reference evidence="8" key="1">
    <citation type="submission" date="2018-01" db="EMBL/GenBank/DDBJ databases">
        <authorList>
            <person name="Regsiter A."/>
            <person name="William W."/>
        </authorList>
    </citation>
    <scope>NUCLEOTIDE SEQUENCE</scope>
    <source>
        <strain evidence="8">TRIP AH-1</strain>
    </source>
</reference>